<proteinExistence type="predicted"/>
<evidence type="ECO:0000313" key="2">
    <source>
        <dbReference type="Proteomes" id="UP001223079"/>
    </source>
</evidence>
<keyword evidence="2" id="KW-1185">Reference proteome</keyword>
<accession>A0ABT9YSC1</accession>
<protein>
    <submittedName>
        <fullName evidence="1">Uncharacterized protein</fullName>
    </submittedName>
</protein>
<evidence type="ECO:0000313" key="1">
    <source>
        <dbReference type="EMBL" id="MDQ0222005.1"/>
    </source>
</evidence>
<comment type="caution">
    <text evidence="1">The sequence shown here is derived from an EMBL/GenBank/DDBJ whole genome shotgun (WGS) entry which is preliminary data.</text>
</comment>
<gene>
    <name evidence="1" type="ORF">J2S23_000542</name>
</gene>
<reference evidence="1 2" key="1">
    <citation type="submission" date="2023-07" db="EMBL/GenBank/DDBJ databases">
        <title>Genomic Encyclopedia of Type Strains, Phase IV (KMG-IV): sequencing the most valuable type-strain genomes for metagenomic binning, comparative biology and taxonomic classification.</title>
        <authorList>
            <person name="Goeker M."/>
        </authorList>
    </citation>
    <scope>NUCLEOTIDE SEQUENCE [LARGE SCALE GENOMIC DNA]</scope>
    <source>
        <strain evidence="1 2">DSM 105143</strain>
    </source>
</reference>
<sequence>MEIKDINNEIARLDYKGSISDGYHTFDELYRLSTE</sequence>
<dbReference type="EMBL" id="JAUSTM010000004">
    <property type="protein sequence ID" value="MDQ0222005.1"/>
    <property type="molecule type" value="Genomic_DNA"/>
</dbReference>
<name>A0ABT9YSC1_9STRE</name>
<dbReference type="Proteomes" id="UP001223079">
    <property type="component" value="Unassembled WGS sequence"/>
</dbReference>
<organism evidence="1 2">
    <name type="scientific">Streptococcus moroccensis</name>
    <dbReference type="NCBI Taxonomy" id="1451356"/>
    <lineage>
        <taxon>Bacteria</taxon>
        <taxon>Bacillati</taxon>
        <taxon>Bacillota</taxon>
        <taxon>Bacilli</taxon>
        <taxon>Lactobacillales</taxon>
        <taxon>Streptococcaceae</taxon>
        <taxon>Streptococcus</taxon>
    </lineage>
</organism>